<gene>
    <name evidence="2" type="ORF">PVBG_06227</name>
</gene>
<dbReference type="Proteomes" id="UP000053327">
    <property type="component" value="Unassembled WGS sequence"/>
</dbReference>
<evidence type="ECO:0000313" key="3">
    <source>
        <dbReference type="Proteomes" id="UP000053327"/>
    </source>
</evidence>
<evidence type="ECO:0008006" key="4">
    <source>
        <dbReference type="Google" id="ProtNLM"/>
    </source>
</evidence>
<sequence>MGKILGDEELNQLPSKIYYSYFDNKIENCGAVKFYDETEKRLRASQGLQEFSDKIMNALCYVYNQRKSFDSDKNICDFLYYWISDILLTYLTTTSSYNSVIGFLFDFFYITPGNKLCDVLHYGMDEEKNFEDIKLMFDYSKDYNAYEEQLTQDNPRCHENYNSYLKKYVDSYKKMQSECERKKNSVKYCEYFEKYFLNKDPSRLSTLTCELEKTTEGTGRYVGQTQLEPTLGEKSGSEGQDRSSHSDSYSSSTRMSINPAPSTSSSSPIPSKSITAVASIAGFLVPSFLMYKVISIISIVI</sequence>
<name>A0A0J9SL49_PLAV1</name>
<feature type="compositionally biased region" description="Low complexity" evidence="1">
    <location>
        <begin position="246"/>
        <end position="269"/>
    </location>
</feature>
<accession>A0A0J9SL49</accession>
<dbReference type="Pfam" id="PF05795">
    <property type="entry name" value="Plasmodium_Vir"/>
    <property type="match status" value="1"/>
</dbReference>
<feature type="compositionally biased region" description="Basic and acidic residues" evidence="1">
    <location>
        <begin position="235"/>
        <end position="245"/>
    </location>
</feature>
<proteinExistence type="predicted"/>
<evidence type="ECO:0000256" key="1">
    <source>
        <dbReference type="SAM" id="MobiDB-lite"/>
    </source>
</evidence>
<protein>
    <recommendedName>
        <fullName evidence="4">Variable surface protein Vir7-like protein</fullName>
    </recommendedName>
</protein>
<dbReference type="EMBL" id="KQ234919">
    <property type="protein sequence ID" value="KMZ83371.1"/>
    <property type="molecule type" value="Genomic_DNA"/>
</dbReference>
<evidence type="ECO:0000313" key="2">
    <source>
        <dbReference type="EMBL" id="KMZ83371.1"/>
    </source>
</evidence>
<dbReference type="InterPro" id="IPR008780">
    <property type="entry name" value="Plasmodium_Vir"/>
</dbReference>
<organism evidence="2 3">
    <name type="scientific">Plasmodium vivax (strain Brazil I)</name>
    <dbReference type="NCBI Taxonomy" id="1033975"/>
    <lineage>
        <taxon>Eukaryota</taxon>
        <taxon>Sar</taxon>
        <taxon>Alveolata</taxon>
        <taxon>Apicomplexa</taxon>
        <taxon>Aconoidasida</taxon>
        <taxon>Haemosporida</taxon>
        <taxon>Plasmodiidae</taxon>
        <taxon>Plasmodium</taxon>
        <taxon>Plasmodium (Plasmodium)</taxon>
    </lineage>
</organism>
<feature type="region of interest" description="Disordered" evidence="1">
    <location>
        <begin position="219"/>
        <end position="269"/>
    </location>
</feature>
<reference evidence="2 3" key="1">
    <citation type="submission" date="2011-08" db="EMBL/GenBank/DDBJ databases">
        <title>The Genome Sequence of Plasmodium vivax Brazil I.</title>
        <authorList>
            <consortium name="The Broad Institute Genome Sequencing Platform"/>
            <consortium name="The Broad Institute Genome Sequencing Center for Infectious Disease"/>
            <person name="Neafsey D."/>
            <person name="Carlton J."/>
            <person name="Barnwell J."/>
            <person name="Collins W."/>
            <person name="Escalante A."/>
            <person name="Mullikin J."/>
            <person name="Saul A."/>
            <person name="Guigo R."/>
            <person name="Camara F."/>
            <person name="Young S.K."/>
            <person name="Zeng Q."/>
            <person name="Gargeya S."/>
            <person name="Fitzgerald M."/>
            <person name="Haas B."/>
            <person name="Abouelleil A."/>
            <person name="Alvarado L."/>
            <person name="Arachchi H.M."/>
            <person name="Berlin A."/>
            <person name="Brown A."/>
            <person name="Chapman S.B."/>
            <person name="Chen Z."/>
            <person name="Dunbar C."/>
            <person name="Freedman E."/>
            <person name="Gearin G."/>
            <person name="Gellesch M."/>
            <person name="Goldberg J."/>
            <person name="Griggs A."/>
            <person name="Gujja S."/>
            <person name="Heiman D."/>
            <person name="Howarth C."/>
            <person name="Larson L."/>
            <person name="Lui A."/>
            <person name="MacDonald P.J.P."/>
            <person name="Montmayeur A."/>
            <person name="Murphy C."/>
            <person name="Neiman D."/>
            <person name="Pearson M."/>
            <person name="Priest M."/>
            <person name="Roberts A."/>
            <person name="Saif S."/>
            <person name="Shea T."/>
            <person name="Shenoy N."/>
            <person name="Sisk P."/>
            <person name="Stolte C."/>
            <person name="Sykes S."/>
            <person name="Wortman J."/>
            <person name="Nusbaum C."/>
            <person name="Birren B."/>
        </authorList>
    </citation>
    <scope>NUCLEOTIDE SEQUENCE [LARGE SCALE GENOMIC DNA]</scope>
    <source>
        <strain evidence="2 3">Brazil I</strain>
    </source>
</reference>
<dbReference type="AlphaFoldDB" id="A0A0J9SL49"/>